<protein>
    <submittedName>
        <fullName evidence="2">Uncharacterized protein</fullName>
    </submittedName>
</protein>
<proteinExistence type="predicted"/>
<sequence>MSDQLPDPTAFVGPIGRGKAPLSGDADADQYAAVLRRALHTVECRELGPEAAGQKFGPFADTSDGRVTVFVDEYQIRDRYPGHDELHHLVHAVRERGPAVDVVMVPPKPTMLFMDEMAHVVGKVADPACGPAAAGPTRWVYEPSRPLRPLRWYPGGEREAADER</sequence>
<evidence type="ECO:0000313" key="3">
    <source>
        <dbReference type="Proteomes" id="UP000788262"/>
    </source>
</evidence>
<evidence type="ECO:0000313" key="2">
    <source>
        <dbReference type="EMBL" id="MBN0045610.1"/>
    </source>
</evidence>
<organism evidence="2 3">
    <name type="scientific">Streptomyces actuosus</name>
    <dbReference type="NCBI Taxonomy" id="1885"/>
    <lineage>
        <taxon>Bacteria</taxon>
        <taxon>Bacillati</taxon>
        <taxon>Actinomycetota</taxon>
        <taxon>Actinomycetes</taxon>
        <taxon>Kitasatosporales</taxon>
        <taxon>Streptomycetaceae</taxon>
        <taxon>Streptomyces</taxon>
    </lineage>
</organism>
<reference evidence="2 3" key="1">
    <citation type="submission" date="2021-02" db="EMBL/GenBank/DDBJ databases">
        <title>Whole genome sequencing of Streptomyces actuosus VRA1.</title>
        <authorList>
            <person name="Sen G."/>
            <person name="Sen A."/>
        </authorList>
    </citation>
    <scope>NUCLEOTIDE SEQUENCE [LARGE SCALE GENOMIC DNA]</scope>
    <source>
        <strain evidence="2 3">VRA1</strain>
    </source>
</reference>
<dbReference type="Proteomes" id="UP000788262">
    <property type="component" value="Unassembled WGS sequence"/>
</dbReference>
<dbReference type="EMBL" id="JAFFZS010000011">
    <property type="protein sequence ID" value="MBN0045610.1"/>
    <property type="molecule type" value="Genomic_DNA"/>
</dbReference>
<name>A0ABS2VR60_STRAS</name>
<gene>
    <name evidence="2" type="ORF">JS756_16145</name>
</gene>
<dbReference type="RefSeq" id="WP_205383816.1">
    <property type="nucleotide sequence ID" value="NZ_JAFFZS010000011.1"/>
</dbReference>
<keyword evidence="3" id="KW-1185">Reference proteome</keyword>
<comment type="caution">
    <text evidence="2">The sequence shown here is derived from an EMBL/GenBank/DDBJ whole genome shotgun (WGS) entry which is preliminary data.</text>
</comment>
<evidence type="ECO:0000256" key="1">
    <source>
        <dbReference type="SAM" id="MobiDB-lite"/>
    </source>
</evidence>
<feature type="region of interest" description="Disordered" evidence="1">
    <location>
        <begin position="1"/>
        <end position="23"/>
    </location>
</feature>
<accession>A0ABS2VR60</accession>